<keyword evidence="2" id="KW-0234">DNA repair</keyword>
<dbReference type="PANTHER" id="PTHR23336">
    <property type="entry name" value="ZINC FINGER CW-TYPE COILED-COIL DOMAIN PROTEIN 3"/>
    <property type="match status" value="1"/>
</dbReference>
<dbReference type="eggNOG" id="KOG2100">
    <property type="taxonomic scope" value="Eukaryota"/>
</dbReference>
<reference evidence="5 6" key="1">
    <citation type="journal article" date="2011" name="Science">
        <title>The Selaginella genome identifies genetic changes associated with the evolution of vascular plants.</title>
        <authorList>
            <person name="Banks J.A."/>
            <person name="Nishiyama T."/>
            <person name="Hasebe M."/>
            <person name="Bowman J.L."/>
            <person name="Gribskov M."/>
            <person name="dePamphilis C."/>
            <person name="Albert V.A."/>
            <person name="Aono N."/>
            <person name="Aoyama T."/>
            <person name="Ambrose B.A."/>
            <person name="Ashton N.W."/>
            <person name="Axtell M.J."/>
            <person name="Barker E."/>
            <person name="Barker M.S."/>
            <person name="Bennetzen J.L."/>
            <person name="Bonawitz N.D."/>
            <person name="Chapple C."/>
            <person name="Cheng C."/>
            <person name="Correa L.G."/>
            <person name="Dacre M."/>
            <person name="DeBarry J."/>
            <person name="Dreyer I."/>
            <person name="Elias M."/>
            <person name="Engstrom E.M."/>
            <person name="Estelle M."/>
            <person name="Feng L."/>
            <person name="Finet C."/>
            <person name="Floyd S.K."/>
            <person name="Frommer W.B."/>
            <person name="Fujita T."/>
            <person name="Gramzow L."/>
            <person name="Gutensohn M."/>
            <person name="Harholt J."/>
            <person name="Hattori M."/>
            <person name="Heyl A."/>
            <person name="Hirai T."/>
            <person name="Hiwatashi Y."/>
            <person name="Ishikawa M."/>
            <person name="Iwata M."/>
            <person name="Karol K.G."/>
            <person name="Koehler B."/>
            <person name="Kolukisaoglu U."/>
            <person name="Kubo M."/>
            <person name="Kurata T."/>
            <person name="Lalonde S."/>
            <person name="Li K."/>
            <person name="Li Y."/>
            <person name="Litt A."/>
            <person name="Lyons E."/>
            <person name="Manning G."/>
            <person name="Maruyama T."/>
            <person name="Michael T.P."/>
            <person name="Mikami K."/>
            <person name="Miyazaki S."/>
            <person name="Morinaga S."/>
            <person name="Murata T."/>
            <person name="Mueller-Roeber B."/>
            <person name="Nelson D.R."/>
            <person name="Obara M."/>
            <person name="Oguri Y."/>
            <person name="Olmstead R.G."/>
            <person name="Onodera N."/>
            <person name="Petersen B.L."/>
            <person name="Pils B."/>
            <person name="Prigge M."/>
            <person name="Rensing S.A."/>
            <person name="Riano-Pachon D.M."/>
            <person name="Roberts A.W."/>
            <person name="Sato Y."/>
            <person name="Scheller H.V."/>
            <person name="Schulz B."/>
            <person name="Schulz C."/>
            <person name="Shakirov E.V."/>
            <person name="Shibagaki N."/>
            <person name="Shinohara N."/>
            <person name="Shippen D.E."/>
            <person name="Soerensen I."/>
            <person name="Sotooka R."/>
            <person name="Sugimoto N."/>
            <person name="Sugita M."/>
            <person name="Sumikawa N."/>
            <person name="Tanurdzic M."/>
            <person name="Theissen G."/>
            <person name="Ulvskov P."/>
            <person name="Wakazuki S."/>
            <person name="Weng J.K."/>
            <person name="Willats W.W."/>
            <person name="Wipf D."/>
            <person name="Wolf P.G."/>
            <person name="Yang L."/>
            <person name="Zimmer A.D."/>
            <person name="Zhu Q."/>
            <person name="Mitros T."/>
            <person name="Hellsten U."/>
            <person name="Loque D."/>
            <person name="Otillar R."/>
            <person name="Salamov A."/>
            <person name="Schmutz J."/>
            <person name="Shapiro H."/>
            <person name="Lindquist E."/>
            <person name="Lucas S."/>
            <person name="Rokhsar D."/>
            <person name="Grigoriev I.V."/>
        </authorList>
    </citation>
    <scope>NUCLEOTIDE SEQUENCE [LARGE SCALE GENOMIC DNA]</scope>
</reference>
<organism evidence="6">
    <name type="scientific">Selaginella moellendorffii</name>
    <name type="common">Spikemoss</name>
    <dbReference type="NCBI Taxonomy" id="88036"/>
    <lineage>
        <taxon>Eukaryota</taxon>
        <taxon>Viridiplantae</taxon>
        <taxon>Streptophyta</taxon>
        <taxon>Embryophyta</taxon>
        <taxon>Tracheophyta</taxon>
        <taxon>Lycopodiopsida</taxon>
        <taxon>Selaginellales</taxon>
        <taxon>Selaginellaceae</taxon>
        <taxon>Selaginella</taxon>
    </lineage>
</organism>
<dbReference type="GO" id="GO:0005634">
    <property type="term" value="C:nucleus"/>
    <property type="evidence" value="ECO:0000318"/>
    <property type="project" value="GO_Central"/>
</dbReference>
<dbReference type="HOGENOM" id="CLU_414141_0_0_1"/>
<evidence type="ECO:0000259" key="4">
    <source>
        <dbReference type="Pfam" id="PF17942"/>
    </source>
</evidence>
<gene>
    <name evidence="5" type="ORF">SELMODRAFT_419533</name>
</gene>
<keyword evidence="1" id="KW-0227">DNA damage</keyword>
<evidence type="ECO:0000256" key="2">
    <source>
        <dbReference type="ARBA" id="ARBA00023204"/>
    </source>
</evidence>
<name>D8S987_SELML</name>
<protein>
    <recommendedName>
        <fullName evidence="4">Morc S5 domain-containing protein</fullName>
    </recommendedName>
</protein>
<dbReference type="GO" id="GO:0016887">
    <property type="term" value="F:ATP hydrolysis activity"/>
    <property type="evidence" value="ECO:0007669"/>
    <property type="project" value="InterPro"/>
</dbReference>
<dbReference type="GO" id="GO:0006281">
    <property type="term" value="P:DNA repair"/>
    <property type="evidence" value="ECO:0007669"/>
    <property type="project" value="UniProtKB-KW"/>
</dbReference>
<evidence type="ECO:0000256" key="3">
    <source>
        <dbReference type="SAM" id="MobiDB-lite"/>
    </source>
</evidence>
<feature type="region of interest" description="Disordered" evidence="3">
    <location>
        <begin position="1"/>
        <end position="41"/>
    </location>
</feature>
<dbReference type="PANTHER" id="PTHR23336:SF80">
    <property type="entry name" value="PROTEIN MICRORCHIDIA 7-LIKE"/>
    <property type="match status" value="1"/>
</dbReference>
<dbReference type="eggNOG" id="KOG1845">
    <property type="taxonomic scope" value="Eukaryota"/>
</dbReference>
<evidence type="ECO:0000313" key="6">
    <source>
        <dbReference type="Proteomes" id="UP000001514"/>
    </source>
</evidence>
<evidence type="ECO:0000256" key="1">
    <source>
        <dbReference type="ARBA" id="ARBA00022763"/>
    </source>
</evidence>
<dbReference type="Proteomes" id="UP000001514">
    <property type="component" value="Unassembled WGS sequence"/>
</dbReference>
<dbReference type="Pfam" id="PF17942">
    <property type="entry name" value="Morc6_S5"/>
    <property type="match status" value="1"/>
</dbReference>
<dbReference type="KEGG" id="smo:SELMODRAFT_419533"/>
<dbReference type="AlphaFoldDB" id="D8S987"/>
<keyword evidence="6" id="KW-1185">Reference proteome</keyword>
<dbReference type="EMBL" id="GL377608">
    <property type="protein sequence ID" value="EFJ18771.1"/>
    <property type="molecule type" value="Genomic_DNA"/>
</dbReference>
<dbReference type="InterPro" id="IPR041006">
    <property type="entry name" value="Morc_S5"/>
</dbReference>
<feature type="domain" description="Morc S5" evidence="4">
    <location>
        <begin position="189"/>
        <end position="299"/>
    </location>
</feature>
<proteinExistence type="predicted"/>
<dbReference type="SUPFAM" id="SSF82171">
    <property type="entry name" value="DPP6 N-terminal domain-like"/>
    <property type="match status" value="1"/>
</dbReference>
<dbReference type="InterPro" id="IPR045261">
    <property type="entry name" value="MORC_ATPase"/>
</dbReference>
<evidence type="ECO:0000313" key="5">
    <source>
        <dbReference type="EMBL" id="EFJ18771.1"/>
    </source>
</evidence>
<dbReference type="Gramene" id="EFJ18771">
    <property type="protein sequence ID" value="EFJ18771"/>
    <property type="gene ID" value="SELMODRAFT_419533"/>
</dbReference>
<accession>D8S987</accession>
<dbReference type="InParanoid" id="D8S987"/>
<sequence length="663" mass="76508">MAEEDERNAGGAGASRMVASTTERRGAGGRGGPGDQHRRPKIELMPPDFLDFFPIRNEALEITTVSACKRFFTPMQQATNALWTVLHKNLFFLCDTMQQDVIIPTIMKSMAFKKIKDQGTRMIIYNLWEDEQQRLELDFESDPLKYALNFLQWFTLLTPFKDIQIRGGGERAYMAEKYLSAKHVFLYQYSLLPNNFKITLWNQEILHHNTLSDVTHIEEVVYKPKDGQYMSAIVHLGFLKDASQHINVQGFNVYHRNRLIKEFWKQNFVEPAHDKQGFEWTPVLQRLEHRLQQMQRKFWIITVKKWDIRDHLLRLPLLLGKGRRCMKYSNLRMQSEVMACKMSQRFALWHISFHPEMRTIKTPKVKDHKLRDLEQETVIVTWRGWRKPEPQKSGGLWTLLPIHFSPKRDNILFMTLSELARPELKRGFALIRNATVAADVAFPRRPTSASSLSDDGLVGVERLVSGLPPGARINFVSWSPDGSHLAFALWGMDKEDRTRRDLALWMAEVQTLEARELNGPPNDLFDSYPWLDPSTLIACVVTSARGPPPKKPLTPPCPKVFMTEEKLVVQNRTELLLVSTSGDVDQLVLGEVAVYTFVDPSPDGNYLLVSTMHRPYSFSVPWGREDRGMDAIRTTCSCHSHDSVRQGRRSIHWCSDKPSSLYW</sequence>